<sequence>MIHIVFGPSPSGDLKVALKDLGVDKKEHVICKR</sequence>
<protein>
    <submittedName>
        <fullName evidence="1">Uncharacterized protein</fullName>
    </submittedName>
</protein>
<dbReference type="Proteomes" id="UP001225646">
    <property type="component" value="Unassembled WGS sequence"/>
</dbReference>
<reference evidence="1 2" key="1">
    <citation type="submission" date="2023-07" db="EMBL/GenBank/DDBJ databases">
        <title>Genomic Encyclopedia of Type Strains, Phase IV (KMG-IV): sequencing the most valuable type-strain genomes for metagenomic binning, comparative biology and taxonomic classification.</title>
        <authorList>
            <person name="Goeker M."/>
        </authorList>
    </citation>
    <scope>NUCLEOTIDE SEQUENCE [LARGE SCALE GENOMIC DNA]</scope>
    <source>
        <strain evidence="1 2">DSM 19092</strain>
    </source>
</reference>
<dbReference type="EMBL" id="JAUSTR010000034">
    <property type="protein sequence ID" value="MDQ0163963.1"/>
    <property type="molecule type" value="Genomic_DNA"/>
</dbReference>
<name>A0ABT9VSK6_9BACI</name>
<organism evidence="1 2">
    <name type="scientific">Aeribacillus alveayuensis</name>
    <dbReference type="NCBI Taxonomy" id="279215"/>
    <lineage>
        <taxon>Bacteria</taxon>
        <taxon>Bacillati</taxon>
        <taxon>Bacillota</taxon>
        <taxon>Bacilli</taxon>
        <taxon>Bacillales</taxon>
        <taxon>Bacillaceae</taxon>
        <taxon>Aeribacillus</taxon>
    </lineage>
</organism>
<comment type="caution">
    <text evidence="1">The sequence shown here is derived from an EMBL/GenBank/DDBJ whole genome shotgun (WGS) entry which is preliminary data.</text>
</comment>
<gene>
    <name evidence="1" type="ORF">J2S06_003107</name>
</gene>
<evidence type="ECO:0000313" key="2">
    <source>
        <dbReference type="Proteomes" id="UP001225646"/>
    </source>
</evidence>
<accession>A0ABT9VSK6</accession>
<keyword evidence="2" id="KW-1185">Reference proteome</keyword>
<proteinExistence type="predicted"/>
<evidence type="ECO:0000313" key="1">
    <source>
        <dbReference type="EMBL" id="MDQ0163963.1"/>
    </source>
</evidence>